<evidence type="ECO:0000313" key="2">
    <source>
        <dbReference type="Proteomes" id="UP001164929"/>
    </source>
</evidence>
<comment type="caution">
    <text evidence="1">The sequence shown here is derived from an EMBL/GenBank/DDBJ whole genome shotgun (WGS) entry which is preliminary data.</text>
</comment>
<gene>
    <name evidence="1" type="ORF">NC653_019583</name>
</gene>
<dbReference type="Proteomes" id="UP001164929">
    <property type="component" value="Chromosome 7"/>
</dbReference>
<organism evidence="1 2">
    <name type="scientific">Populus alba x Populus x berolinensis</name>
    <dbReference type="NCBI Taxonomy" id="444605"/>
    <lineage>
        <taxon>Eukaryota</taxon>
        <taxon>Viridiplantae</taxon>
        <taxon>Streptophyta</taxon>
        <taxon>Embryophyta</taxon>
        <taxon>Tracheophyta</taxon>
        <taxon>Spermatophyta</taxon>
        <taxon>Magnoliopsida</taxon>
        <taxon>eudicotyledons</taxon>
        <taxon>Gunneridae</taxon>
        <taxon>Pentapetalae</taxon>
        <taxon>rosids</taxon>
        <taxon>fabids</taxon>
        <taxon>Malpighiales</taxon>
        <taxon>Salicaceae</taxon>
        <taxon>Saliceae</taxon>
        <taxon>Populus</taxon>
    </lineage>
</organism>
<proteinExistence type="predicted"/>
<evidence type="ECO:0000313" key="1">
    <source>
        <dbReference type="EMBL" id="KAJ6991444.1"/>
    </source>
</evidence>
<protein>
    <submittedName>
        <fullName evidence="1">Uncharacterized protein</fullName>
    </submittedName>
</protein>
<accession>A0AAD6VXW0</accession>
<name>A0AAD6VXW0_9ROSI</name>
<reference evidence="1" key="1">
    <citation type="journal article" date="2023" name="Mol. Ecol. Resour.">
        <title>Chromosome-level genome assembly of a triploid poplar Populus alba 'Berolinensis'.</title>
        <authorList>
            <person name="Chen S."/>
            <person name="Yu Y."/>
            <person name="Wang X."/>
            <person name="Wang S."/>
            <person name="Zhang T."/>
            <person name="Zhou Y."/>
            <person name="He R."/>
            <person name="Meng N."/>
            <person name="Wang Y."/>
            <person name="Liu W."/>
            <person name="Liu Z."/>
            <person name="Liu J."/>
            <person name="Guo Q."/>
            <person name="Huang H."/>
            <person name="Sederoff R.R."/>
            <person name="Wang G."/>
            <person name="Qu G."/>
            <person name="Chen S."/>
        </authorList>
    </citation>
    <scope>NUCLEOTIDE SEQUENCE</scope>
    <source>
        <strain evidence="1">SC-2020</strain>
    </source>
</reference>
<keyword evidence="2" id="KW-1185">Reference proteome</keyword>
<dbReference type="AlphaFoldDB" id="A0AAD6VXW0"/>
<dbReference type="EMBL" id="JAQIZT010000007">
    <property type="protein sequence ID" value="KAJ6991444.1"/>
    <property type="molecule type" value="Genomic_DNA"/>
</dbReference>
<sequence length="124" mass="14776">MCAFDLKLRNLYHSRCHQIFKILNQSCDHSLNPKSAKVWLMKKYGVEGSWTEILVMDFNIRYCYSRDVQVIDFLENRNVLLEDGKFITLFLHNRKERSRFASLEDVVGDSSKVLKGFKWDRRKP</sequence>